<dbReference type="Pfam" id="PF00858">
    <property type="entry name" value="ASC"/>
    <property type="match status" value="1"/>
</dbReference>
<evidence type="ECO:0000256" key="8">
    <source>
        <dbReference type="ARBA" id="ARBA00023136"/>
    </source>
</evidence>
<dbReference type="PRINTS" id="PR01078">
    <property type="entry name" value="AMINACHANNEL"/>
</dbReference>
<evidence type="ECO:0000256" key="2">
    <source>
        <dbReference type="ARBA" id="ARBA00022448"/>
    </source>
</evidence>
<organism evidence="13 14">
    <name type="scientific">Brachionus calyciflorus</name>
    <dbReference type="NCBI Taxonomy" id="104777"/>
    <lineage>
        <taxon>Eukaryota</taxon>
        <taxon>Metazoa</taxon>
        <taxon>Spiralia</taxon>
        <taxon>Gnathifera</taxon>
        <taxon>Rotifera</taxon>
        <taxon>Eurotatoria</taxon>
        <taxon>Monogononta</taxon>
        <taxon>Pseudotrocha</taxon>
        <taxon>Ploima</taxon>
        <taxon>Brachionidae</taxon>
        <taxon>Brachionus</taxon>
    </lineage>
</organism>
<keyword evidence="8 12" id="KW-0472">Membrane</keyword>
<comment type="subcellular location">
    <subcellularLocation>
        <location evidence="1">Membrane</location>
        <topology evidence="1">Multi-pass membrane protein</topology>
    </subcellularLocation>
</comment>
<gene>
    <name evidence="13" type="ORF">OXX778_LOCUS7476</name>
</gene>
<name>A0A813UBP7_9BILA</name>
<keyword evidence="5 12" id="KW-1133">Transmembrane helix</keyword>
<evidence type="ECO:0000256" key="7">
    <source>
        <dbReference type="ARBA" id="ARBA00023065"/>
    </source>
</evidence>
<keyword evidence="9 11" id="KW-0739">Sodium transport</keyword>
<evidence type="ECO:0000256" key="6">
    <source>
        <dbReference type="ARBA" id="ARBA00023053"/>
    </source>
</evidence>
<evidence type="ECO:0000256" key="11">
    <source>
        <dbReference type="RuleBase" id="RU000679"/>
    </source>
</evidence>
<accession>A0A813UBP7</accession>
<evidence type="ECO:0000256" key="3">
    <source>
        <dbReference type="ARBA" id="ARBA00022461"/>
    </source>
</evidence>
<evidence type="ECO:0000256" key="10">
    <source>
        <dbReference type="ARBA" id="ARBA00023303"/>
    </source>
</evidence>
<evidence type="ECO:0000313" key="13">
    <source>
        <dbReference type="EMBL" id="CAF0821207.1"/>
    </source>
</evidence>
<dbReference type="InterPro" id="IPR001873">
    <property type="entry name" value="ENaC"/>
</dbReference>
<keyword evidence="7 11" id="KW-0406">Ion transport</keyword>
<sequence length="568" mass="64645">MSKLRVISPTFSDQSNVLKKKEIMKTCYDEEEMKKQIKECVREWCENTTSHGFSNMVKTDSNLIRVSWVVLVLCFSSYCLYTVINSINSYLAYEVSVNYQIVADSSAEFPAVTICNLNPFDVAAETSTGEYIIQNLKSNSMTPVITTNNGQVAYLLVDDAANILKATVNSDKNLTRAGLEKLGFTLDTMLISCYYDHDQCNSSNFTWFHDSEFGNCYTFNALFDENNNFKEPLVTSKTGPVHGLNLELFVGAGGAQDYYTVKKGVKVAIHQRGVRPIMKYEGVYVGIETAAHIGFSRTNYSKQPYPYNNCRKDTQKILATDSLYFNYTLKLSKYSQKLCYEFCMQFEQIVPNCGCADPRIPIVDSNLNICHNKSSLACVKSNRDHFDHLNIAEICDKHCPYECDSLVFMTTVSTASYPTDYYANLLMSQDNIIRKFNPKNVFVPEILEQNEKVSEEDSSEEENENDYVVTRVFNTISNQTVEIKKKPTDIEIKESILMLSIYYDDLRYLYVKESPSMSFDTLMGIVGGQFGLYLGASFLSFVEIVEMLVNISRIVSKYKLSRRSFNLN</sequence>
<evidence type="ECO:0000256" key="1">
    <source>
        <dbReference type="ARBA" id="ARBA00004141"/>
    </source>
</evidence>
<keyword evidence="4 11" id="KW-0812">Transmembrane</keyword>
<dbReference type="PANTHER" id="PTHR11690:SF244">
    <property type="entry name" value="DEGENERIN LIKE"/>
    <property type="match status" value="1"/>
</dbReference>
<dbReference type="Gene3D" id="1.10.287.770">
    <property type="entry name" value="YojJ-like"/>
    <property type="match status" value="1"/>
</dbReference>
<protein>
    <submittedName>
        <fullName evidence="13">Uncharacterized protein</fullName>
    </submittedName>
</protein>
<keyword evidence="14" id="KW-1185">Reference proteome</keyword>
<feature type="transmembrane region" description="Helical" evidence="12">
    <location>
        <begin position="63"/>
        <end position="84"/>
    </location>
</feature>
<evidence type="ECO:0000256" key="4">
    <source>
        <dbReference type="ARBA" id="ARBA00022692"/>
    </source>
</evidence>
<feature type="transmembrane region" description="Helical" evidence="12">
    <location>
        <begin position="530"/>
        <end position="549"/>
    </location>
</feature>
<dbReference type="OrthoDB" id="6021021at2759"/>
<dbReference type="Gene3D" id="2.60.470.10">
    <property type="entry name" value="Acid-sensing ion channels like domains"/>
    <property type="match status" value="1"/>
</dbReference>
<dbReference type="EMBL" id="CAJNOC010000956">
    <property type="protein sequence ID" value="CAF0821207.1"/>
    <property type="molecule type" value="Genomic_DNA"/>
</dbReference>
<comment type="caution">
    <text evidence="13">The sequence shown here is derived from an EMBL/GenBank/DDBJ whole genome shotgun (WGS) entry which is preliminary data.</text>
</comment>
<dbReference type="GO" id="GO:0015280">
    <property type="term" value="F:ligand-gated sodium channel activity"/>
    <property type="evidence" value="ECO:0007669"/>
    <property type="project" value="TreeGrafter"/>
</dbReference>
<evidence type="ECO:0000313" key="14">
    <source>
        <dbReference type="Proteomes" id="UP000663879"/>
    </source>
</evidence>
<dbReference type="PANTHER" id="PTHR11690">
    <property type="entry name" value="AMILORIDE-SENSITIVE SODIUM CHANNEL-RELATED"/>
    <property type="match status" value="1"/>
</dbReference>
<keyword evidence="10 11" id="KW-0407">Ion channel</keyword>
<dbReference type="GO" id="GO:0005886">
    <property type="term" value="C:plasma membrane"/>
    <property type="evidence" value="ECO:0007669"/>
    <property type="project" value="TreeGrafter"/>
</dbReference>
<keyword evidence="3 11" id="KW-0894">Sodium channel</keyword>
<reference evidence="13" key="1">
    <citation type="submission" date="2021-02" db="EMBL/GenBank/DDBJ databases">
        <authorList>
            <person name="Nowell W R."/>
        </authorList>
    </citation>
    <scope>NUCLEOTIDE SEQUENCE</scope>
    <source>
        <strain evidence="13">Ploen Becks lab</strain>
    </source>
</reference>
<dbReference type="Proteomes" id="UP000663879">
    <property type="component" value="Unassembled WGS sequence"/>
</dbReference>
<evidence type="ECO:0000256" key="12">
    <source>
        <dbReference type="SAM" id="Phobius"/>
    </source>
</evidence>
<evidence type="ECO:0000256" key="9">
    <source>
        <dbReference type="ARBA" id="ARBA00023201"/>
    </source>
</evidence>
<evidence type="ECO:0000256" key="5">
    <source>
        <dbReference type="ARBA" id="ARBA00022989"/>
    </source>
</evidence>
<comment type="similarity">
    <text evidence="11">Belongs to the amiloride-sensitive sodium channel (TC 1.A.6) family.</text>
</comment>
<dbReference type="AlphaFoldDB" id="A0A813UBP7"/>
<proteinExistence type="inferred from homology"/>
<keyword evidence="6" id="KW-0915">Sodium</keyword>
<keyword evidence="2 11" id="KW-0813">Transport</keyword>